<evidence type="ECO:0000313" key="3">
    <source>
        <dbReference type="EMBL" id="MBB4908681.1"/>
    </source>
</evidence>
<evidence type="ECO:0000313" key="4">
    <source>
        <dbReference type="Proteomes" id="UP000520767"/>
    </source>
</evidence>
<dbReference type="InterPro" id="IPR016084">
    <property type="entry name" value="Haem_Oase-like_multi-hlx"/>
</dbReference>
<keyword evidence="4" id="KW-1185">Reference proteome</keyword>
<dbReference type="Pfam" id="PF03070">
    <property type="entry name" value="TENA_THI-4"/>
    <property type="match status" value="1"/>
</dbReference>
<name>A0A7W7Q8P3_9PSEU</name>
<evidence type="ECO:0000259" key="2">
    <source>
        <dbReference type="Pfam" id="PF03070"/>
    </source>
</evidence>
<dbReference type="InterPro" id="IPR004305">
    <property type="entry name" value="Thiaminase-2/PQQC"/>
</dbReference>
<dbReference type="Gene3D" id="1.20.910.10">
    <property type="entry name" value="Heme oxygenase-like"/>
    <property type="match status" value="1"/>
</dbReference>
<evidence type="ECO:0000256" key="1">
    <source>
        <dbReference type="ARBA" id="ARBA00004948"/>
    </source>
</evidence>
<protein>
    <submittedName>
        <fullName evidence="3">Thiaminase</fullName>
    </submittedName>
</protein>
<proteinExistence type="predicted"/>
<organism evidence="3 4">
    <name type="scientific">Actinophytocola algeriensis</name>
    <dbReference type="NCBI Taxonomy" id="1768010"/>
    <lineage>
        <taxon>Bacteria</taxon>
        <taxon>Bacillati</taxon>
        <taxon>Actinomycetota</taxon>
        <taxon>Actinomycetes</taxon>
        <taxon>Pseudonocardiales</taxon>
        <taxon>Pseudonocardiaceae</taxon>
    </lineage>
</organism>
<dbReference type="RefSeq" id="WP_184812807.1">
    <property type="nucleotide sequence ID" value="NZ_JACHJQ010000005.1"/>
</dbReference>
<comment type="caution">
    <text evidence="3">The sequence shown here is derived from an EMBL/GenBank/DDBJ whole genome shotgun (WGS) entry which is preliminary data.</text>
</comment>
<dbReference type="Proteomes" id="UP000520767">
    <property type="component" value="Unassembled WGS sequence"/>
</dbReference>
<gene>
    <name evidence="3" type="ORF">FHR82_004934</name>
</gene>
<reference evidence="3 4" key="1">
    <citation type="submission" date="2020-08" db="EMBL/GenBank/DDBJ databases">
        <title>Genomic Encyclopedia of Type Strains, Phase III (KMG-III): the genomes of soil and plant-associated and newly described type strains.</title>
        <authorList>
            <person name="Whitman W."/>
        </authorList>
    </citation>
    <scope>NUCLEOTIDE SEQUENCE [LARGE SCALE GENOMIC DNA]</scope>
    <source>
        <strain evidence="3 4">CECT 8960</strain>
    </source>
</reference>
<feature type="domain" description="Thiaminase-2/PQQC" evidence="2">
    <location>
        <begin position="28"/>
        <end position="212"/>
    </location>
</feature>
<dbReference type="EMBL" id="JACHJQ010000005">
    <property type="protein sequence ID" value="MBB4908681.1"/>
    <property type="molecule type" value="Genomic_DNA"/>
</dbReference>
<dbReference type="SUPFAM" id="SSF48613">
    <property type="entry name" value="Heme oxygenase-like"/>
    <property type="match status" value="1"/>
</dbReference>
<accession>A0A7W7Q8P3</accession>
<sequence length="220" mass="23971">MTADARELLESIRAELAPTESENRLVPLIERGDADRSVFATIAGEESHIVRSDWRSLHLLASRSTEHTAREFAAGLAQGEALALAKLPALAAAGGMDEETLRAYEPMAGCQAYPAYFAWLALNGEPADVIVGIVANFAAWGDYCGRIATAMREKYGLDDDACAFFDFFAAPVPEVVDQALAAVQAGMDAGRSNEREARRYGRLFQAYELMFWNTIADCQP</sequence>
<comment type="pathway">
    <text evidence="1">Cofactor biosynthesis; thiamine diphosphate biosynthesis.</text>
</comment>
<dbReference type="AlphaFoldDB" id="A0A7W7Q8P3"/>